<dbReference type="RefSeq" id="WP_171470219.1">
    <property type="nucleotide sequence ID" value="NZ_CP053452.2"/>
</dbReference>
<evidence type="ECO:0000259" key="1">
    <source>
        <dbReference type="PROSITE" id="PS50885"/>
    </source>
</evidence>
<dbReference type="PROSITE" id="PS50885">
    <property type="entry name" value="HAMP"/>
    <property type="match status" value="1"/>
</dbReference>
<proteinExistence type="predicted"/>
<dbReference type="AlphaFoldDB" id="A0A6M5YJB4"/>
<keyword evidence="3" id="KW-1185">Reference proteome</keyword>
<dbReference type="InterPro" id="IPR003660">
    <property type="entry name" value="HAMP_dom"/>
</dbReference>
<dbReference type="PANTHER" id="PTHR32114:SF2">
    <property type="entry name" value="ABC TRANSPORTER ABCH.3"/>
    <property type="match status" value="1"/>
</dbReference>
<dbReference type="SUPFAM" id="SSF52540">
    <property type="entry name" value="P-loop containing nucleoside triphosphate hydrolases"/>
    <property type="match status" value="1"/>
</dbReference>
<evidence type="ECO:0000313" key="2">
    <source>
        <dbReference type="EMBL" id="QJW94159.1"/>
    </source>
</evidence>
<dbReference type="GO" id="GO:0016887">
    <property type="term" value="F:ATP hydrolysis activity"/>
    <property type="evidence" value="ECO:0007669"/>
    <property type="project" value="InterPro"/>
</dbReference>
<accession>A0A6M5YJB4</accession>
<dbReference type="KEGG" id="ftj:FTUN_1678"/>
<organism evidence="2 3">
    <name type="scientific">Frigoriglobus tundricola</name>
    <dbReference type="NCBI Taxonomy" id="2774151"/>
    <lineage>
        <taxon>Bacteria</taxon>
        <taxon>Pseudomonadati</taxon>
        <taxon>Planctomycetota</taxon>
        <taxon>Planctomycetia</taxon>
        <taxon>Gemmatales</taxon>
        <taxon>Gemmataceae</taxon>
        <taxon>Frigoriglobus</taxon>
    </lineage>
</organism>
<dbReference type="Gene3D" id="3.40.50.300">
    <property type="entry name" value="P-loop containing nucleotide triphosphate hydrolases"/>
    <property type="match status" value="1"/>
</dbReference>
<dbReference type="Proteomes" id="UP000503447">
    <property type="component" value="Chromosome"/>
</dbReference>
<dbReference type="Pfam" id="PF13476">
    <property type="entry name" value="AAA_23"/>
    <property type="match status" value="1"/>
</dbReference>
<dbReference type="PANTHER" id="PTHR32114">
    <property type="entry name" value="ABC TRANSPORTER ABCH.3"/>
    <property type="match status" value="1"/>
</dbReference>
<dbReference type="EMBL" id="CP053452">
    <property type="protein sequence ID" value="QJW94159.1"/>
    <property type="molecule type" value="Genomic_DNA"/>
</dbReference>
<reference evidence="3" key="1">
    <citation type="submission" date="2020-05" db="EMBL/GenBank/DDBJ databases">
        <title>Frigoriglobus tundricola gen. nov., sp. nov., a psychrotolerant cellulolytic planctomycete of the family Gemmataceae with two divergent copies of 16S rRNA gene.</title>
        <authorList>
            <person name="Kulichevskaya I.S."/>
            <person name="Ivanova A.A."/>
            <person name="Naumoff D.G."/>
            <person name="Beletsky A.V."/>
            <person name="Rijpstra W.I.C."/>
            <person name="Sinninghe Damste J.S."/>
            <person name="Mardanov A.V."/>
            <person name="Ravin N.V."/>
            <person name="Dedysh S.N."/>
        </authorList>
    </citation>
    <scope>NUCLEOTIDE SEQUENCE [LARGE SCALE GENOMIC DNA]</scope>
    <source>
        <strain evidence="3">PL17</strain>
    </source>
</reference>
<name>A0A6M5YJB4_9BACT</name>
<sequence>MIPRRIELTNFLSFGERQCFEFTDDEAVWVLCGANGVGKSAVFDAITFALFGHHRGGGQNADQLIRHGANSFLVAVEFEFNQCVYQVERGRDRRAPVQRVRRSMTGGWQDIDLSPFRSRDRIREWAEQTLGLGFEAFTASVMLRQGDADRIITATPRERLDFLRQIIGAERYERLHGRAHSAARRLRAQLEALAADRDRIPEVTPDQLAEVAAALQLAADRLNAASANREAAVARVEQARQWNTLDHAG</sequence>
<protein>
    <recommendedName>
        <fullName evidence="1">HAMP domain-containing protein</fullName>
    </recommendedName>
</protein>
<dbReference type="GO" id="GO:0006302">
    <property type="term" value="P:double-strand break repair"/>
    <property type="evidence" value="ECO:0007669"/>
    <property type="project" value="InterPro"/>
</dbReference>
<dbReference type="InterPro" id="IPR027417">
    <property type="entry name" value="P-loop_NTPase"/>
</dbReference>
<gene>
    <name evidence="2" type="ORF">FTUN_1678</name>
</gene>
<feature type="domain" description="HAMP" evidence="1">
    <location>
        <begin position="177"/>
        <end position="227"/>
    </location>
</feature>
<evidence type="ECO:0000313" key="3">
    <source>
        <dbReference type="Proteomes" id="UP000503447"/>
    </source>
</evidence>
<dbReference type="InterPro" id="IPR038729">
    <property type="entry name" value="Rad50/SbcC_AAA"/>
</dbReference>
<dbReference type="GO" id="GO:0016020">
    <property type="term" value="C:membrane"/>
    <property type="evidence" value="ECO:0007669"/>
    <property type="project" value="InterPro"/>
</dbReference>
<dbReference type="GO" id="GO:0007165">
    <property type="term" value="P:signal transduction"/>
    <property type="evidence" value="ECO:0007669"/>
    <property type="project" value="InterPro"/>
</dbReference>